<keyword evidence="10" id="KW-1185">Reference proteome</keyword>
<feature type="transmembrane region" description="Helical" evidence="8">
    <location>
        <begin position="340"/>
        <end position="361"/>
    </location>
</feature>
<reference evidence="9 10" key="1">
    <citation type="journal article" date="2010" name="Nature">
        <title>The genome of a songbird.</title>
        <authorList>
            <person name="Warren W.C."/>
            <person name="Clayton D.F."/>
            <person name="Ellegren H."/>
            <person name="Arnold A.P."/>
            <person name="Hillier L.W."/>
            <person name="Kunstner A."/>
            <person name="Searle S."/>
            <person name="White S."/>
            <person name="Vilella A.J."/>
            <person name="Fairley S."/>
            <person name="Heger A."/>
            <person name="Kong L."/>
            <person name="Ponting C.P."/>
            <person name="Jarvis E.D."/>
            <person name="Mello C.V."/>
            <person name="Minx P."/>
            <person name="Lovell P."/>
            <person name="Velho T.A."/>
            <person name="Ferris M."/>
            <person name="Balakrishnan C.N."/>
            <person name="Sinha S."/>
            <person name="Blatti C."/>
            <person name="London S.E."/>
            <person name="Li Y."/>
            <person name="Lin Y.C."/>
            <person name="George J."/>
            <person name="Sweedler J."/>
            <person name="Southey B."/>
            <person name="Gunaratne P."/>
            <person name="Watson M."/>
            <person name="Nam K."/>
            <person name="Backstrom N."/>
            <person name="Smeds L."/>
            <person name="Nabholz B."/>
            <person name="Itoh Y."/>
            <person name="Whitney O."/>
            <person name="Pfenning A.R."/>
            <person name="Howard J."/>
            <person name="Volker M."/>
            <person name="Skinner B.M."/>
            <person name="Griffin D.K."/>
            <person name="Ye L."/>
            <person name="McLaren W.M."/>
            <person name="Flicek P."/>
            <person name="Quesada V."/>
            <person name="Velasco G."/>
            <person name="Lopez-Otin C."/>
            <person name="Puente X.S."/>
            <person name="Olender T."/>
            <person name="Lancet D."/>
            <person name="Smit A.F."/>
            <person name="Hubley R."/>
            <person name="Konkel M.K."/>
            <person name="Walker J.A."/>
            <person name="Batzer M.A."/>
            <person name="Gu W."/>
            <person name="Pollock D.D."/>
            <person name="Chen L."/>
            <person name="Cheng Z."/>
            <person name="Eichler E.E."/>
            <person name="Stapley J."/>
            <person name="Slate J."/>
            <person name="Ekblom R."/>
            <person name="Birkhead T."/>
            <person name="Burke T."/>
            <person name="Burt D."/>
            <person name="Scharff C."/>
            <person name="Adam I."/>
            <person name="Richard H."/>
            <person name="Sultan M."/>
            <person name="Soldatov A."/>
            <person name="Lehrach H."/>
            <person name="Edwards S.V."/>
            <person name="Yang S.P."/>
            <person name="Li X."/>
            <person name="Graves T."/>
            <person name="Fulton L."/>
            <person name="Nelson J."/>
            <person name="Chinwalla A."/>
            <person name="Hou S."/>
            <person name="Mardis E.R."/>
            <person name="Wilson R.K."/>
        </authorList>
    </citation>
    <scope>NUCLEOTIDE SEQUENCE [LARGE SCALE GENOMIC DNA]</scope>
</reference>
<evidence type="ECO:0000256" key="3">
    <source>
        <dbReference type="ARBA" id="ARBA00022692"/>
    </source>
</evidence>
<evidence type="ECO:0000256" key="7">
    <source>
        <dbReference type="SAM" id="MobiDB-lite"/>
    </source>
</evidence>
<name>H0Z343_TAEGU</name>
<evidence type="ECO:0000313" key="10">
    <source>
        <dbReference type="Proteomes" id="UP000007754"/>
    </source>
</evidence>
<evidence type="ECO:0000256" key="8">
    <source>
        <dbReference type="SAM" id="Phobius"/>
    </source>
</evidence>
<reference evidence="9" key="3">
    <citation type="submission" date="2025-09" db="UniProtKB">
        <authorList>
            <consortium name="Ensembl"/>
        </authorList>
    </citation>
    <scope>IDENTIFICATION</scope>
</reference>
<dbReference type="PANTHER" id="PTHR31158">
    <property type="entry name" value="DUAL OXIDASE 2"/>
    <property type="match status" value="1"/>
</dbReference>
<feature type="transmembrane region" description="Helical" evidence="8">
    <location>
        <begin position="210"/>
        <end position="230"/>
    </location>
</feature>
<evidence type="ECO:0000256" key="5">
    <source>
        <dbReference type="ARBA" id="ARBA00023136"/>
    </source>
</evidence>
<dbReference type="HOGENOM" id="CLU_045258_0_0_1"/>
<feature type="transmembrane region" description="Helical" evidence="8">
    <location>
        <begin position="183"/>
        <end position="203"/>
    </location>
</feature>
<protein>
    <submittedName>
        <fullName evidence="9">Dual oxidase maturation factor 1</fullName>
    </submittedName>
</protein>
<comment type="subcellular location">
    <subcellularLocation>
        <location evidence="1">Membrane</location>
        <topology evidence="1">Multi-pass membrane protein</topology>
    </subcellularLocation>
</comment>
<feature type="compositionally biased region" description="Low complexity" evidence="7">
    <location>
        <begin position="96"/>
        <end position="106"/>
    </location>
</feature>
<dbReference type="InterPro" id="IPR018469">
    <property type="entry name" value="Dual_oxidase_maturation_fac"/>
</dbReference>
<evidence type="ECO:0000256" key="6">
    <source>
        <dbReference type="ARBA" id="ARBA00023180"/>
    </source>
</evidence>
<comment type="similarity">
    <text evidence="2">Belongs to the DUOXA family.</text>
</comment>
<dbReference type="Pfam" id="PF10204">
    <property type="entry name" value="DuoxA"/>
    <property type="match status" value="1"/>
</dbReference>
<evidence type="ECO:0000256" key="2">
    <source>
        <dbReference type="ARBA" id="ARBA00009816"/>
    </source>
</evidence>
<organism evidence="9 10">
    <name type="scientific">Taeniopygia guttata</name>
    <name type="common">Zebra finch</name>
    <name type="synonym">Poephila guttata</name>
    <dbReference type="NCBI Taxonomy" id="59729"/>
    <lineage>
        <taxon>Eukaryota</taxon>
        <taxon>Metazoa</taxon>
        <taxon>Chordata</taxon>
        <taxon>Craniata</taxon>
        <taxon>Vertebrata</taxon>
        <taxon>Euteleostomi</taxon>
        <taxon>Archelosauria</taxon>
        <taxon>Archosauria</taxon>
        <taxon>Dinosauria</taxon>
        <taxon>Saurischia</taxon>
        <taxon>Theropoda</taxon>
        <taxon>Coelurosauria</taxon>
        <taxon>Aves</taxon>
        <taxon>Neognathae</taxon>
        <taxon>Neoaves</taxon>
        <taxon>Telluraves</taxon>
        <taxon>Australaves</taxon>
        <taxon>Passeriformes</taxon>
        <taxon>Passeroidea</taxon>
        <taxon>Estrildidae</taxon>
        <taxon>Estrildinae</taxon>
        <taxon>Taeniopygia</taxon>
    </lineage>
</organism>
<dbReference type="GeneTree" id="ENSGT00390000008240"/>
<dbReference type="Proteomes" id="UP000007754">
    <property type="component" value="Chromosome 10"/>
</dbReference>
<dbReference type="InParanoid" id="H0Z343"/>
<feature type="transmembrane region" description="Helical" evidence="8">
    <location>
        <begin position="368"/>
        <end position="388"/>
    </location>
</feature>
<keyword evidence="5 8" id="KW-0472">Membrane</keyword>
<feature type="region of interest" description="Disordered" evidence="7">
    <location>
        <begin position="1"/>
        <end position="28"/>
    </location>
</feature>
<feature type="transmembrane region" description="Helical" evidence="8">
    <location>
        <begin position="408"/>
        <end position="428"/>
    </location>
</feature>
<proteinExistence type="inferred from homology"/>
<reference evidence="9" key="2">
    <citation type="submission" date="2025-08" db="UniProtKB">
        <authorList>
            <consortium name="Ensembl"/>
        </authorList>
    </citation>
    <scope>IDENTIFICATION</scope>
</reference>
<evidence type="ECO:0000256" key="1">
    <source>
        <dbReference type="ARBA" id="ARBA00004141"/>
    </source>
</evidence>
<dbReference type="GO" id="GO:0005789">
    <property type="term" value="C:endoplasmic reticulum membrane"/>
    <property type="evidence" value="ECO:0007669"/>
    <property type="project" value="InterPro"/>
</dbReference>
<evidence type="ECO:0000256" key="4">
    <source>
        <dbReference type="ARBA" id="ARBA00022989"/>
    </source>
</evidence>
<keyword evidence="3 8" id="KW-0812">Transmembrane</keyword>
<dbReference type="Ensembl" id="ENSTGUT00000005035.2">
    <property type="protein sequence ID" value="ENSTGUP00000004985.2"/>
    <property type="gene ID" value="ENSTGUG00000004846.2"/>
</dbReference>
<evidence type="ECO:0000313" key="9">
    <source>
        <dbReference type="Ensembl" id="ENSTGUP00000004985.2"/>
    </source>
</evidence>
<keyword evidence="4 8" id="KW-1133">Transmembrane helix</keyword>
<keyword evidence="6" id="KW-0325">Glycoprotein</keyword>
<dbReference type="AlphaFoldDB" id="H0Z343"/>
<feature type="region of interest" description="Disordered" evidence="7">
    <location>
        <begin position="116"/>
        <end position="143"/>
    </location>
</feature>
<dbReference type="STRING" id="59729.ENSTGUP00000004985"/>
<feature type="compositionally biased region" description="Low complexity" evidence="7">
    <location>
        <begin position="133"/>
        <end position="143"/>
    </location>
</feature>
<accession>H0Z343</accession>
<dbReference type="GO" id="GO:0015031">
    <property type="term" value="P:protein transport"/>
    <property type="evidence" value="ECO:0007669"/>
    <property type="project" value="InterPro"/>
</dbReference>
<dbReference type="PANTHER" id="PTHR31158:SF1">
    <property type="entry name" value="DOXA1 FACTOR-RELATED"/>
    <property type="match status" value="1"/>
</dbReference>
<feature type="region of interest" description="Disordered" evidence="7">
    <location>
        <begin position="87"/>
        <end position="106"/>
    </location>
</feature>
<sequence length="483" mass="52917">MISAGNTRQGFGDLWSHQDPERPGSSRVSMPYRTGIFYCSPRKVKEMKPALLRAVPARGCPLCPQRPVRRGLGWMIQRLWRRALKTTGSSTALTPRQAGSSSAALAGVRAGGRAAPRLIPEHPGASRSIPEHPGASRARRGPSPGAAAAEFWVLPGSKMTLWNGSYPFYPGANACFPFDATRAVIVSVFLSMLATFIVILPGIPGRGRLFWFLRSVLGLFMGAVILNVQFSRDWETGWVQANTSYKSFSRAQVNADIGLHIGLAGLNVTLRGNPVQQINETINYNEHFPWSFGADFERSYSEGLQKGLPSPILYVAEKFGRQSPCAVHGQYRVAGHYVSITLWLAFCTWLISVLLFSMSILLYGGQMLLLTATLILFSLLLFSTVRNTLRCPIQFGPVSLRTDYGESFWLALATGLLSLLLGLGIIILNSLRPEKLKLIFSLDKGSEEELWDKSCLPAQPSCSAQDGLMVPLGELCHGTTTQL</sequence>